<dbReference type="EMBL" id="ML000415">
    <property type="protein sequence ID" value="RKO84167.1"/>
    <property type="molecule type" value="Genomic_DNA"/>
</dbReference>
<feature type="signal peptide" evidence="1">
    <location>
        <begin position="1"/>
        <end position="31"/>
    </location>
</feature>
<reference evidence="3" key="1">
    <citation type="journal article" date="2018" name="Nat. Microbiol.">
        <title>Leveraging single-cell genomics to expand the fungal tree of life.</title>
        <authorList>
            <person name="Ahrendt S.R."/>
            <person name="Quandt C.A."/>
            <person name="Ciobanu D."/>
            <person name="Clum A."/>
            <person name="Salamov A."/>
            <person name="Andreopoulos B."/>
            <person name="Cheng J.F."/>
            <person name="Woyke T."/>
            <person name="Pelin A."/>
            <person name="Henrissat B."/>
            <person name="Reynolds N.K."/>
            <person name="Benny G.L."/>
            <person name="Smith M.E."/>
            <person name="James T.Y."/>
            <person name="Grigoriev I.V."/>
        </authorList>
    </citation>
    <scope>NUCLEOTIDE SEQUENCE [LARGE SCALE GENOMIC DNA]</scope>
</reference>
<dbReference type="Proteomes" id="UP000269721">
    <property type="component" value="Unassembled WGS sequence"/>
</dbReference>
<organism evidence="2 3">
    <name type="scientific">Blyttiomyces helicus</name>
    <dbReference type="NCBI Taxonomy" id="388810"/>
    <lineage>
        <taxon>Eukaryota</taxon>
        <taxon>Fungi</taxon>
        <taxon>Fungi incertae sedis</taxon>
        <taxon>Chytridiomycota</taxon>
        <taxon>Chytridiomycota incertae sedis</taxon>
        <taxon>Chytridiomycetes</taxon>
        <taxon>Chytridiomycetes incertae sedis</taxon>
        <taxon>Blyttiomyces</taxon>
    </lineage>
</organism>
<dbReference type="AlphaFoldDB" id="A0A4V1IPT4"/>
<accession>A0A4V1IPT4</accession>
<evidence type="ECO:0000256" key="1">
    <source>
        <dbReference type="SAM" id="SignalP"/>
    </source>
</evidence>
<sequence>MHSSPQACLLAEKPDSFAVALALLLLPSGLSQEARWRDDVGSNSGLCIYFRGIGFHARSKLTRLASRLAYHNMAHARASVASPPSNEQTNSLLFQIQKQPSPPSLLLPYTSCLSIGHSPVLATTVSPRRWPKSLLVAELQNSSRRRKLAHPCLSYSPIYQTNTQSYAMWRIVFMSTTILFPLGFGTVDGGQAGWTLDGASQCCNIQHTLRRDITCGSGTTGEISFLGTKIFFTGFALPLDIALARHPSYFSTDGPEDLPAAEQLARVSGAHCSSSKTSSAPLPYP</sequence>
<proteinExistence type="predicted"/>
<keyword evidence="3" id="KW-1185">Reference proteome</keyword>
<evidence type="ECO:0000313" key="2">
    <source>
        <dbReference type="EMBL" id="RKO84167.1"/>
    </source>
</evidence>
<feature type="chain" id="PRO_5020296313" evidence="1">
    <location>
        <begin position="32"/>
        <end position="285"/>
    </location>
</feature>
<protein>
    <submittedName>
        <fullName evidence="2">Uncharacterized protein</fullName>
    </submittedName>
</protein>
<keyword evidence="1" id="KW-0732">Signal</keyword>
<evidence type="ECO:0000313" key="3">
    <source>
        <dbReference type="Proteomes" id="UP000269721"/>
    </source>
</evidence>
<name>A0A4V1IPT4_9FUNG</name>
<gene>
    <name evidence="2" type="ORF">BDK51DRAFT_51233</name>
</gene>